<dbReference type="PANTHER" id="PTHR18896">
    <property type="entry name" value="PHOSPHOLIPASE D"/>
    <property type="match status" value="1"/>
</dbReference>
<evidence type="ECO:0000256" key="3">
    <source>
        <dbReference type="ARBA" id="ARBA00022723"/>
    </source>
</evidence>
<dbReference type="InterPro" id="IPR015679">
    <property type="entry name" value="PLipase_D_fam"/>
</dbReference>
<protein>
    <recommendedName>
        <fullName evidence="2">phospholipase D</fullName>
        <ecNumber evidence="2">3.1.4.4</ecNumber>
    </recommendedName>
</protein>
<keyword evidence="5" id="KW-0378">Hydrolase</keyword>
<keyword evidence="8" id="KW-0443">Lipid metabolism</keyword>
<organism evidence="10 11">
    <name type="scientific">Microthlaspi erraticum</name>
    <dbReference type="NCBI Taxonomy" id="1685480"/>
    <lineage>
        <taxon>Eukaryota</taxon>
        <taxon>Viridiplantae</taxon>
        <taxon>Streptophyta</taxon>
        <taxon>Embryophyta</taxon>
        <taxon>Tracheophyta</taxon>
        <taxon>Spermatophyta</taxon>
        <taxon>Magnoliopsida</taxon>
        <taxon>eudicotyledons</taxon>
        <taxon>Gunneridae</taxon>
        <taxon>Pentapetalae</taxon>
        <taxon>rosids</taxon>
        <taxon>malvids</taxon>
        <taxon>Brassicales</taxon>
        <taxon>Brassicaceae</taxon>
        <taxon>Coluteocarpeae</taxon>
        <taxon>Microthlaspi</taxon>
    </lineage>
</organism>
<dbReference type="InterPro" id="IPR024632">
    <property type="entry name" value="PLipase_D_C"/>
</dbReference>
<dbReference type="EC" id="3.1.4.4" evidence="2"/>
<dbReference type="GO" id="GO:0005886">
    <property type="term" value="C:plasma membrane"/>
    <property type="evidence" value="ECO:0007669"/>
    <property type="project" value="TreeGrafter"/>
</dbReference>
<dbReference type="OrthoDB" id="14911at2759"/>
<keyword evidence="11" id="KW-1185">Reference proteome</keyword>
<reference evidence="10" key="1">
    <citation type="submission" date="2020-01" db="EMBL/GenBank/DDBJ databases">
        <authorList>
            <person name="Mishra B."/>
        </authorList>
    </citation>
    <scope>NUCLEOTIDE SEQUENCE [LARGE SCALE GENOMIC DNA]</scope>
</reference>
<dbReference type="EMBL" id="CACVBM020001195">
    <property type="protein sequence ID" value="CAA7038470.1"/>
    <property type="molecule type" value="Genomic_DNA"/>
</dbReference>
<evidence type="ECO:0000256" key="2">
    <source>
        <dbReference type="ARBA" id="ARBA00012027"/>
    </source>
</evidence>
<dbReference type="PROSITE" id="PS50035">
    <property type="entry name" value="PLD"/>
    <property type="match status" value="1"/>
</dbReference>
<comment type="caution">
    <text evidence="10">The sequence shown here is derived from an EMBL/GenBank/DDBJ whole genome shotgun (WGS) entry which is preliminary data.</text>
</comment>
<comment type="catalytic activity">
    <reaction evidence="1">
        <text>a 1,2-diacyl-sn-glycero-3-phosphocholine + H2O = a 1,2-diacyl-sn-glycero-3-phosphate + choline + H(+)</text>
        <dbReference type="Rhea" id="RHEA:14445"/>
        <dbReference type="ChEBI" id="CHEBI:15354"/>
        <dbReference type="ChEBI" id="CHEBI:15377"/>
        <dbReference type="ChEBI" id="CHEBI:15378"/>
        <dbReference type="ChEBI" id="CHEBI:57643"/>
        <dbReference type="ChEBI" id="CHEBI:58608"/>
        <dbReference type="EC" id="3.1.4.4"/>
    </reaction>
</comment>
<keyword evidence="3" id="KW-0479">Metal-binding</keyword>
<dbReference type="Proteomes" id="UP000467841">
    <property type="component" value="Unassembled WGS sequence"/>
</dbReference>
<evidence type="ECO:0000313" key="10">
    <source>
        <dbReference type="EMBL" id="CAA7038470.1"/>
    </source>
</evidence>
<dbReference type="SUPFAM" id="SSF56024">
    <property type="entry name" value="Phospholipase D/nuclease"/>
    <property type="match status" value="1"/>
</dbReference>
<evidence type="ECO:0000256" key="5">
    <source>
        <dbReference type="ARBA" id="ARBA00022801"/>
    </source>
</evidence>
<name>A0A6D2JF94_9BRAS</name>
<evidence type="ECO:0000256" key="1">
    <source>
        <dbReference type="ARBA" id="ARBA00000798"/>
    </source>
</evidence>
<proteinExistence type="predicted"/>
<evidence type="ECO:0000256" key="4">
    <source>
        <dbReference type="ARBA" id="ARBA00022737"/>
    </source>
</evidence>
<evidence type="ECO:0000313" key="11">
    <source>
        <dbReference type="Proteomes" id="UP000467841"/>
    </source>
</evidence>
<evidence type="ECO:0000256" key="7">
    <source>
        <dbReference type="ARBA" id="ARBA00022963"/>
    </source>
</evidence>
<dbReference type="GO" id="GO:0004630">
    <property type="term" value="F:phospholipase D activity"/>
    <property type="evidence" value="ECO:0007669"/>
    <property type="project" value="UniProtKB-EC"/>
</dbReference>
<accession>A0A6D2JF94</accession>
<dbReference type="PANTHER" id="PTHR18896:SF130">
    <property type="entry name" value="PHOSPHOLIPASE D GAMMA 2-RELATED"/>
    <property type="match status" value="1"/>
</dbReference>
<keyword evidence="6" id="KW-0106">Calcium</keyword>
<evidence type="ECO:0000256" key="6">
    <source>
        <dbReference type="ARBA" id="ARBA00022837"/>
    </source>
</evidence>
<keyword evidence="7" id="KW-0442">Lipid degradation</keyword>
<sequence>MVVDDEFVLIGSANINQRSLEGTRDTEIAMGGYQPHHSWAKKGSRPRGQIFGYRMSLWAEHLGFLEQGFEEPENMECVRRVRQLSELNWRQYAADEVTEMQGHLLKYPVQVDRTGKVSSLPGCETFPDLGGKIIGSFLALQENLTI</sequence>
<dbReference type="Pfam" id="PF12357">
    <property type="entry name" value="PLD_C"/>
    <property type="match status" value="1"/>
</dbReference>
<dbReference type="GO" id="GO:0009395">
    <property type="term" value="P:phospholipid catabolic process"/>
    <property type="evidence" value="ECO:0007669"/>
    <property type="project" value="TreeGrafter"/>
</dbReference>
<evidence type="ECO:0000256" key="8">
    <source>
        <dbReference type="ARBA" id="ARBA00023098"/>
    </source>
</evidence>
<keyword evidence="4" id="KW-0677">Repeat</keyword>
<gene>
    <name evidence="10" type="ORF">MERR_LOCUS25705</name>
</gene>
<dbReference type="GO" id="GO:0046872">
    <property type="term" value="F:metal ion binding"/>
    <property type="evidence" value="ECO:0007669"/>
    <property type="project" value="UniProtKB-KW"/>
</dbReference>
<evidence type="ECO:0000259" key="9">
    <source>
        <dbReference type="PROSITE" id="PS50035"/>
    </source>
</evidence>
<dbReference type="AlphaFoldDB" id="A0A6D2JF94"/>
<dbReference type="InterPro" id="IPR001736">
    <property type="entry name" value="PLipase_D/transphosphatidylase"/>
</dbReference>
<feature type="domain" description="PLD phosphodiesterase" evidence="9">
    <location>
        <begin position="1"/>
        <end position="19"/>
    </location>
</feature>